<dbReference type="EMBL" id="BAAACI010000006">
    <property type="protein sequence ID" value="GAA0774803.1"/>
    <property type="molecule type" value="Genomic_DNA"/>
</dbReference>
<dbReference type="SMART" id="SM00855">
    <property type="entry name" value="PGAM"/>
    <property type="match status" value="1"/>
</dbReference>
<dbReference type="Proteomes" id="UP001501047">
    <property type="component" value="Unassembled WGS sequence"/>
</dbReference>
<dbReference type="Pfam" id="PF00300">
    <property type="entry name" value="His_Phos_1"/>
    <property type="match status" value="1"/>
</dbReference>
<evidence type="ECO:0000256" key="3">
    <source>
        <dbReference type="SAM" id="Phobius"/>
    </source>
</evidence>
<dbReference type="PANTHER" id="PTHR48100:SF1">
    <property type="entry name" value="HISTIDINE PHOSPHATASE FAMILY PROTEIN-RELATED"/>
    <property type="match status" value="1"/>
</dbReference>
<proteinExistence type="predicted"/>
<dbReference type="InterPro" id="IPR013078">
    <property type="entry name" value="His_Pase_superF_clade-1"/>
</dbReference>
<dbReference type="InterPro" id="IPR001345">
    <property type="entry name" value="PG/BPGM_mutase_AS"/>
</dbReference>
<comment type="caution">
    <text evidence="4">The sequence shown here is derived from an EMBL/GenBank/DDBJ whole genome shotgun (WGS) entry which is preliminary data.</text>
</comment>
<keyword evidence="5" id="KW-1185">Reference proteome</keyword>
<feature type="transmembrane region" description="Helical" evidence="3">
    <location>
        <begin position="143"/>
        <end position="162"/>
    </location>
</feature>
<dbReference type="SUPFAM" id="SSF53254">
    <property type="entry name" value="Phosphoglycerate mutase-like"/>
    <property type="match status" value="1"/>
</dbReference>
<reference evidence="4 5" key="1">
    <citation type="journal article" date="2019" name="Int. J. Syst. Evol. Microbiol.">
        <title>The Global Catalogue of Microorganisms (GCM) 10K type strain sequencing project: providing services to taxonomists for standard genome sequencing and annotation.</title>
        <authorList>
            <consortium name="The Broad Institute Genomics Platform"/>
            <consortium name="The Broad Institute Genome Sequencing Center for Infectious Disease"/>
            <person name="Wu L."/>
            <person name="Ma J."/>
        </authorList>
    </citation>
    <scope>NUCLEOTIDE SEQUENCE [LARGE SCALE GENOMIC DNA]</scope>
    <source>
        <strain evidence="4 5">JCM 1417</strain>
    </source>
</reference>
<dbReference type="PANTHER" id="PTHR48100">
    <property type="entry name" value="BROAD-SPECIFICITY PHOSPHATASE YOR283W-RELATED"/>
    <property type="match status" value="1"/>
</dbReference>
<evidence type="ECO:0000313" key="4">
    <source>
        <dbReference type="EMBL" id="GAA0774803.1"/>
    </source>
</evidence>
<evidence type="ECO:0000256" key="1">
    <source>
        <dbReference type="ARBA" id="ARBA00023152"/>
    </source>
</evidence>
<keyword evidence="3" id="KW-1133">Transmembrane helix</keyword>
<dbReference type="Gene3D" id="3.40.50.1240">
    <property type="entry name" value="Phosphoglycerate mutase-like"/>
    <property type="match status" value="1"/>
</dbReference>
<dbReference type="InterPro" id="IPR050275">
    <property type="entry name" value="PGM_Phosphatase"/>
</dbReference>
<sequence>MNIYLLRHGETNINRNGKYQSAVDKDLNEFGIIQAEVLGKRVKNYSIDIIYSSDLKRVVETSKIINKYVNTEIIIKEELREINMGSWDVLTIEDRYINYEDYAKEWDKHLKDLPYPEGECGEDVCRRVIKVIDEIVEKKYKNVAIVTSGGTIAILLSYFLGLEQYKRFNMEIDNCSISIVKCDEISNKMAVKCINDTGHLEEIKG</sequence>
<evidence type="ECO:0000313" key="5">
    <source>
        <dbReference type="Proteomes" id="UP001501047"/>
    </source>
</evidence>
<dbReference type="RefSeq" id="WP_343826796.1">
    <property type="nucleotide sequence ID" value="NZ_BAAACI010000006.1"/>
</dbReference>
<keyword evidence="2" id="KW-0413">Isomerase</keyword>
<dbReference type="InterPro" id="IPR029033">
    <property type="entry name" value="His_PPase_superfam"/>
</dbReference>
<dbReference type="PIRSF" id="PIRSF000709">
    <property type="entry name" value="6PFK_2-Ptase"/>
    <property type="match status" value="1"/>
</dbReference>
<keyword evidence="3" id="KW-0472">Membrane</keyword>
<accession>A0ABN1KSE4</accession>
<evidence type="ECO:0000256" key="2">
    <source>
        <dbReference type="ARBA" id="ARBA00023235"/>
    </source>
</evidence>
<name>A0ABN1KSE4_CLOSU</name>
<keyword evidence="3" id="KW-0812">Transmembrane</keyword>
<keyword evidence="1" id="KW-0324">Glycolysis</keyword>
<protein>
    <submittedName>
        <fullName evidence="4">Histidine phosphatase family protein</fullName>
    </submittedName>
</protein>
<organism evidence="4 5">
    <name type="scientific">Clostridium subterminale</name>
    <dbReference type="NCBI Taxonomy" id="1550"/>
    <lineage>
        <taxon>Bacteria</taxon>
        <taxon>Bacillati</taxon>
        <taxon>Bacillota</taxon>
        <taxon>Clostridia</taxon>
        <taxon>Eubacteriales</taxon>
        <taxon>Clostridiaceae</taxon>
        <taxon>Clostridium</taxon>
    </lineage>
</organism>
<gene>
    <name evidence="4" type="ORF">GCM10008908_25280</name>
</gene>
<dbReference type="CDD" id="cd07067">
    <property type="entry name" value="HP_PGM_like"/>
    <property type="match status" value="1"/>
</dbReference>
<dbReference type="PROSITE" id="PS00175">
    <property type="entry name" value="PG_MUTASE"/>
    <property type="match status" value="1"/>
</dbReference>